<evidence type="ECO:0000256" key="10">
    <source>
        <dbReference type="ARBA" id="ARBA00022833"/>
    </source>
</evidence>
<evidence type="ECO:0000256" key="8">
    <source>
        <dbReference type="ARBA" id="ARBA00022771"/>
    </source>
</evidence>
<evidence type="ECO:0000256" key="6">
    <source>
        <dbReference type="ARBA" id="ARBA00022737"/>
    </source>
</evidence>
<dbReference type="FunFam" id="3.30.60.20:FF:000029">
    <property type="entry name" value="Diacylglycerol kinase"/>
    <property type="match status" value="1"/>
</dbReference>
<feature type="domain" description="PH" evidence="17">
    <location>
        <begin position="135"/>
        <end position="157"/>
    </location>
</feature>
<dbReference type="InterPro" id="IPR000756">
    <property type="entry name" value="Diacylglycerol_kin_accessory"/>
</dbReference>
<dbReference type="InterPro" id="IPR001849">
    <property type="entry name" value="PH_domain"/>
</dbReference>
<dbReference type="GO" id="GO:0042803">
    <property type="term" value="F:protein homodimerization activity"/>
    <property type="evidence" value="ECO:0007669"/>
    <property type="project" value="InterPro"/>
</dbReference>
<keyword evidence="7 15" id="KW-0547">Nucleotide-binding</keyword>
<dbReference type="PANTHER" id="PTHR11255">
    <property type="entry name" value="DIACYLGLYCEROL KINASE"/>
    <property type="match status" value="1"/>
</dbReference>
<dbReference type="UniPathway" id="UPA00230"/>
<evidence type="ECO:0000256" key="11">
    <source>
        <dbReference type="ARBA" id="ARBA00022840"/>
    </source>
</evidence>
<dbReference type="CDD" id="cd09575">
    <property type="entry name" value="SAM_DGK-delta"/>
    <property type="match status" value="1"/>
</dbReference>
<comment type="similarity">
    <text evidence="2 15">Belongs to the eukaryotic diacylglycerol kinase family.</text>
</comment>
<evidence type="ECO:0000313" key="21">
    <source>
        <dbReference type="EMBL" id="KAF5919348.1"/>
    </source>
</evidence>
<protein>
    <recommendedName>
        <fullName evidence="15">Diacylglycerol kinase</fullName>
        <shortName evidence="15">DAG kinase</shortName>
        <ecNumber evidence="15">2.7.1.107</ecNumber>
    </recommendedName>
</protein>
<dbReference type="FunFam" id="1.10.150.50:FF:000021">
    <property type="entry name" value="Diacylglycerol kinase"/>
    <property type="match status" value="1"/>
</dbReference>
<evidence type="ECO:0000259" key="20">
    <source>
        <dbReference type="PROSITE" id="PS50146"/>
    </source>
</evidence>
<dbReference type="InterPro" id="IPR017438">
    <property type="entry name" value="ATP-NAD_kinase_N"/>
</dbReference>
<dbReference type="InterPro" id="IPR016064">
    <property type="entry name" value="NAD/diacylglycerol_kinase_sf"/>
</dbReference>
<dbReference type="AlphaFoldDB" id="A0A7J7EUN7"/>
<evidence type="ECO:0000259" key="18">
    <source>
        <dbReference type="PROSITE" id="PS50081"/>
    </source>
</evidence>
<evidence type="ECO:0000256" key="16">
    <source>
        <dbReference type="SAM" id="MobiDB-lite"/>
    </source>
</evidence>
<dbReference type="InterPro" id="IPR037607">
    <property type="entry name" value="DGK"/>
</dbReference>
<dbReference type="Gene3D" id="2.60.200.40">
    <property type="match status" value="1"/>
</dbReference>
<evidence type="ECO:0000256" key="12">
    <source>
        <dbReference type="ARBA" id="ARBA00023098"/>
    </source>
</evidence>
<dbReference type="InterPro" id="IPR001206">
    <property type="entry name" value="Diacylglycerol_kinase_cat_dom"/>
</dbReference>
<dbReference type="GO" id="GO:0046486">
    <property type="term" value="P:glycerolipid metabolic process"/>
    <property type="evidence" value="ECO:0007669"/>
    <property type="project" value="UniProtKB-UniPathway"/>
</dbReference>
<dbReference type="SMART" id="SM00109">
    <property type="entry name" value="C1"/>
    <property type="match status" value="2"/>
</dbReference>
<evidence type="ECO:0000256" key="14">
    <source>
        <dbReference type="ARBA" id="ARBA00060536"/>
    </source>
</evidence>
<evidence type="ECO:0000259" key="17">
    <source>
        <dbReference type="PROSITE" id="PS50003"/>
    </source>
</evidence>
<dbReference type="PROSITE" id="PS50105">
    <property type="entry name" value="SAM_DOMAIN"/>
    <property type="match status" value="1"/>
</dbReference>
<dbReference type="SMART" id="SM00454">
    <property type="entry name" value="SAM"/>
    <property type="match status" value="1"/>
</dbReference>
<evidence type="ECO:0000256" key="7">
    <source>
        <dbReference type="ARBA" id="ARBA00022741"/>
    </source>
</evidence>
<dbReference type="SMART" id="SM00046">
    <property type="entry name" value="DAGKc"/>
    <property type="match status" value="1"/>
</dbReference>
<dbReference type="Proteomes" id="UP000551758">
    <property type="component" value="Unassembled WGS sequence"/>
</dbReference>
<keyword evidence="6" id="KW-0677">Repeat</keyword>
<proteinExistence type="inferred from homology"/>
<feature type="domain" description="DAGKc" evidence="20">
    <location>
        <begin position="328"/>
        <end position="370"/>
    </location>
</feature>
<dbReference type="CDD" id="cd20847">
    <property type="entry name" value="C1_DGKdelta_rpt1"/>
    <property type="match status" value="1"/>
</dbReference>
<feature type="region of interest" description="Disordered" evidence="16">
    <location>
        <begin position="611"/>
        <end position="642"/>
    </location>
</feature>
<evidence type="ECO:0000256" key="1">
    <source>
        <dbReference type="ARBA" id="ARBA00005175"/>
    </source>
</evidence>
<dbReference type="Pfam" id="PF22944">
    <property type="entry name" value="DGKD_4H"/>
    <property type="match status" value="1"/>
</dbReference>
<accession>A0A7J7EUN7</accession>
<dbReference type="PROSITE" id="PS50146">
    <property type="entry name" value="DAGK"/>
    <property type="match status" value="2"/>
</dbReference>
<dbReference type="InterPro" id="IPR037606">
    <property type="entry name" value="DGK-delta_SAM"/>
</dbReference>
<keyword evidence="3" id="KW-0597">Phosphoprotein</keyword>
<keyword evidence="22" id="KW-1185">Reference proteome</keyword>
<keyword evidence="5" id="KW-0479">Metal-binding</keyword>
<feature type="domain" description="SAM" evidence="19">
    <location>
        <begin position="1162"/>
        <end position="1225"/>
    </location>
</feature>
<dbReference type="GO" id="GO:0007200">
    <property type="term" value="P:phospholipase C-activating G protein-coupled receptor signaling pathway"/>
    <property type="evidence" value="ECO:0007669"/>
    <property type="project" value="InterPro"/>
</dbReference>
<dbReference type="GO" id="GO:0008270">
    <property type="term" value="F:zinc ion binding"/>
    <property type="evidence" value="ECO:0007669"/>
    <property type="project" value="UniProtKB-KW"/>
</dbReference>
<keyword evidence="4 15" id="KW-0808">Transferase</keyword>
<dbReference type="Pfam" id="PF00130">
    <property type="entry name" value="C1_1"/>
    <property type="match status" value="2"/>
</dbReference>
<dbReference type="InterPro" id="IPR013761">
    <property type="entry name" value="SAM/pointed_sf"/>
</dbReference>
<dbReference type="FunFam" id="3.30.60.20:FF:000002">
    <property type="entry name" value="Diacylglycerol kinase"/>
    <property type="match status" value="1"/>
</dbReference>
<dbReference type="InterPro" id="IPR046349">
    <property type="entry name" value="C1-like_sf"/>
</dbReference>
<dbReference type="InterPro" id="IPR001660">
    <property type="entry name" value="SAM"/>
</dbReference>
<comment type="caution">
    <text evidence="21">The sequence shown here is derived from an EMBL/GenBank/DDBJ whole genome shotgun (WGS) entry which is preliminary data.</text>
</comment>
<evidence type="ECO:0000256" key="9">
    <source>
        <dbReference type="ARBA" id="ARBA00022777"/>
    </source>
</evidence>
<evidence type="ECO:0000313" key="22">
    <source>
        <dbReference type="Proteomes" id="UP000551758"/>
    </source>
</evidence>
<keyword evidence="10" id="KW-0862">Zinc</keyword>
<keyword evidence="9 15" id="KW-0418">Kinase</keyword>
<dbReference type="GO" id="GO:0005886">
    <property type="term" value="C:plasma membrane"/>
    <property type="evidence" value="ECO:0007669"/>
    <property type="project" value="TreeGrafter"/>
</dbReference>
<comment type="pathway">
    <text evidence="14">Glycerolipid metabolism.</text>
</comment>
<dbReference type="EC" id="2.7.1.107" evidence="15"/>
<dbReference type="EMBL" id="JACDTQ010002363">
    <property type="protein sequence ID" value="KAF5919348.1"/>
    <property type="molecule type" value="Genomic_DNA"/>
</dbReference>
<dbReference type="Gene3D" id="1.10.150.50">
    <property type="entry name" value="Transcription Factor, Ets-1"/>
    <property type="match status" value="1"/>
</dbReference>
<dbReference type="GO" id="GO:0005524">
    <property type="term" value="F:ATP binding"/>
    <property type="evidence" value="ECO:0007669"/>
    <property type="project" value="UniProtKB-KW"/>
</dbReference>
<feature type="domain" description="Phorbol-ester/DAG-type" evidence="18">
    <location>
        <begin position="174"/>
        <end position="224"/>
    </location>
</feature>
<feature type="domain" description="DAGKc" evidence="20">
    <location>
        <begin position="372"/>
        <end position="432"/>
    </location>
</feature>
<organism evidence="21 22">
    <name type="scientific">Diceros bicornis minor</name>
    <name type="common">South-central black rhinoceros</name>
    <dbReference type="NCBI Taxonomy" id="77932"/>
    <lineage>
        <taxon>Eukaryota</taxon>
        <taxon>Metazoa</taxon>
        <taxon>Chordata</taxon>
        <taxon>Craniata</taxon>
        <taxon>Vertebrata</taxon>
        <taxon>Euteleostomi</taxon>
        <taxon>Mammalia</taxon>
        <taxon>Eutheria</taxon>
        <taxon>Laurasiatheria</taxon>
        <taxon>Perissodactyla</taxon>
        <taxon>Rhinocerotidae</taxon>
        <taxon>Diceros</taxon>
    </lineage>
</organism>
<evidence type="ECO:0000256" key="15">
    <source>
        <dbReference type="RuleBase" id="RU361128"/>
    </source>
</evidence>
<keyword evidence="11 15" id="KW-0067">ATP-binding</keyword>
<keyword evidence="12" id="KW-0443">Lipid metabolism</keyword>
<comment type="catalytic activity">
    <reaction evidence="13">
        <text>1,2-di-(9Z-octadecenoyl)-sn-glycerol + ATP = 1,2-di-(9Z-octadecenoyl)-sn-glycero-3-phosphate + ADP + H(+)</text>
        <dbReference type="Rhea" id="RHEA:40327"/>
        <dbReference type="ChEBI" id="CHEBI:15378"/>
        <dbReference type="ChEBI" id="CHEBI:30616"/>
        <dbReference type="ChEBI" id="CHEBI:52333"/>
        <dbReference type="ChEBI" id="CHEBI:74546"/>
        <dbReference type="ChEBI" id="CHEBI:456216"/>
    </reaction>
    <physiologicalReaction direction="left-to-right" evidence="13">
        <dbReference type="Rhea" id="RHEA:40328"/>
    </physiologicalReaction>
</comment>
<dbReference type="PANTHER" id="PTHR11255:SF30">
    <property type="entry name" value="DIACYLGLYCEROL KINASE DELTA"/>
    <property type="match status" value="1"/>
</dbReference>
<evidence type="ECO:0000256" key="5">
    <source>
        <dbReference type="ARBA" id="ARBA00022723"/>
    </source>
</evidence>
<dbReference type="SUPFAM" id="SSF111331">
    <property type="entry name" value="NAD kinase/diacylglycerol kinase-like"/>
    <property type="match status" value="1"/>
</dbReference>
<name>A0A7J7EUN7_DICBM</name>
<evidence type="ECO:0000256" key="13">
    <source>
        <dbReference type="ARBA" id="ARBA00023371"/>
    </source>
</evidence>
<dbReference type="GO" id="GO:0004143">
    <property type="term" value="F:ATP-dependent diacylglycerol kinase activity"/>
    <property type="evidence" value="ECO:0007669"/>
    <property type="project" value="UniProtKB-EC"/>
</dbReference>
<dbReference type="PROSITE" id="PS00479">
    <property type="entry name" value="ZF_DAG_PE_1"/>
    <property type="match status" value="1"/>
</dbReference>
<reference evidence="21 22" key="1">
    <citation type="journal article" date="2020" name="Mol. Biol. Evol.">
        <title>Interspecific Gene Flow and the Evolution of Specialization in Black and White Rhinoceros.</title>
        <authorList>
            <person name="Moodley Y."/>
            <person name="Westbury M.V."/>
            <person name="Russo I.M."/>
            <person name="Gopalakrishnan S."/>
            <person name="Rakotoarivelo A."/>
            <person name="Olsen R.A."/>
            <person name="Prost S."/>
            <person name="Tunstall T."/>
            <person name="Ryder O.A."/>
            <person name="Dalen L."/>
            <person name="Bruford M.W."/>
        </authorList>
    </citation>
    <scope>NUCLEOTIDE SEQUENCE [LARGE SCALE GENOMIC DNA]</scope>
    <source>
        <strain evidence="21">SBR-YM</strain>
        <tissue evidence="21">Skin</tissue>
    </source>
</reference>
<comment type="pathway">
    <text evidence="1">Lipid metabolism; glycerolipid metabolism.</text>
</comment>
<gene>
    <name evidence="21" type="ORF">HPG69_010748</name>
</gene>
<dbReference type="Gene3D" id="3.30.60.20">
    <property type="match status" value="2"/>
</dbReference>
<dbReference type="GO" id="GO:0046982">
    <property type="term" value="F:protein heterodimerization activity"/>
    <property type="evidence" value="ECO:0007669"/>
    <property type="project" value="InterPro"/>
</dbReference>
<dbReference type="CDD" id="cd20893">
    <property type="entry name" value="C1_DGKdelta_rpt2"/>
    <property type="match status" value="1"/>
</dbReference>
<dbReference type="InterPro" id="IPR054474">
    <property type="entry name" value="DGKD_4H"/>
</dbReference>
<dbReference type="SMART" id="SM00045">
    <property type="entry name" value="DAGKa"/>
    <property type="match status" value="1"/>
</dbReference>
<evidence type="ECO:0000259" key="19">
    <source>
        <dbReference type="PROSITE" id="PS50105"/>
    </source>
</evidence>
<dbReference type="SUPFAM" id="SSF47769">
    <property type="entry name" value="SAM/Pointed domain"/>
    <property type="match status" value="1"/>
</dbReference>
<dbReference type="PROSITE" id="PS50003">
    <property type="entry name" value="PH_DOMAIN"/>
    <property type="match status" value="1"/>
</dbReference>
<dbReference type="InterPro" id="IPR047477">
    <property type="entry name" value="C1_DGKdelta_rpt2"/>
</dbReference>
<dbReference type="InterPro" id="IPR011993">
    <property type="entry name" value="PH-like_dom_sf"/>
</dbReference>
<evidence type="ECO:0000256" key="3">
    <source>
        <dbReference type="ARBA" id="ARBA00022553"/>
    </source>
</evidence>
<feature type="domain" description="Phorbol-ester/DAG-type" evidence="18">
    <location>
        <begin position="246"/>
        <end position="297"/>
    </location>
</feature>
<dbReference type="InterPro" id="IPR002219">
    <property type="entry name" value="PKC_DAG/PE"/>
</dbReference>
<dbReference type="SUPFAM" id="SSF50729">
    <property type="entry name" value="PH domain-like"/>
    <property type="match status" value="1"/>
</dbReference>
<dbReference type="SUPFAM" id="SSF57889">
    <property type="entry name" value="Cysteine-rich domain"/>
    <property type="match status" value="2"/>
</dbReference>
<evidence type="ECO:0000256" key="4">
    <source>
        <dbReference type="ARBA" id="ARBA00022679"/>
    </source>
</evidence>
<dbReference type="InterPro" id="IPR047478">
    <property type="entry name" value="C1_DGKdelta_rpt1"/>
</dbReference>
<dbReference type="Gene3D" id="2.30.29.30">
    <property type="entry name" value="Pleckstrin-homology domain (PH domain)/Phosphotyrosine-binding domain (PTB)"/>
    <property type="match status" value="1"/>
</dbReference>
<feature type="region of interest" description="Disordered" evidence="16">
    <location>
        <begin position="534"/>
        <end position="580"/>
    </location>
</feature>
<dbReference type="Gene3D" id="3.40.50.10330">
    <property type="entry name" value="Probable inorganic polyphosphate/atp-NAD kinase, domain 1"/>
    <property type="match status" value="1"/>
</dbReference>
<evidence type="ECO:0000256" key="2">
    <source>
        <dbReference type="ARBA" id="ARBA00009280"/>
    </source>
</evidence>
<comment type="catalytic activity">
    <reaction evidence="15">
        <text>a 1,2-diacyl-sn-glycerol + ATP = a 1,2-diacyl-sn-glycero-3-phosphate + ADP + H(+)</text>
        <dbReference type="Rhea" id="RHEA:10272"/>
        <dbReference type="ChEBI" id="CHEBI:15378"/>
        <dbReference type="ChEBI" id="CHEBI:17815"/>
        <dbReference type="ChEBI" id="CHEBI:30616"/>
        <dbReference type="ChEBI" id="CHEBI:58608"/>
        <dbReference type="ChEBI" id="CHEBI:456216"/>
        <dbReference type="EC" id="2.7.1.107"/>
    </reaction>
</comment>
<keyword evidence="8" id="KW-0863">Zinc-finger</keyword>
<dbReference type="Pfam" id="PF07647">
    <property type="entry name" value="SAM_2"/>
    <property type="match status" value="1"/>
</dbReference>
<sequence>MLSFCNCIYYADKSVQILRLTPECLIKKHLLRFSRQTVTDENSLSTDPRPLAVANSPMAFPDHPVQSTHQPHSHDPLRLHGPCQHLKLFPCFLISPQCRFFLSRSLPVVVGIAGLEQRLSRSLLGGQVITPCRKLILCADNRKEMEDWIAALKTVQNREHFEPTQYSMDHFSGMHNWYACSHARPTYCNVCREALSGVTSHGLSCEVCKFKAHKRCAVRATNNCKWTTLASIGKDIIEDEDGIAMPHQWLEGNLPVSAKCTVCDKTCGSVLRLQDWRCLWCKAMVHTSCKESLLTKCPLGLCKVSVIPPTALNSIDSDGFWKATCPPSCTSPLLVFVNSKSGDNQGVKFLRRFKQLLNPAQVFDLMNGGPHLGLNLHKQCQLGVLPLGTGNDLARVLGWGSACDDDTQLPQILEKLERASTKMLDRWSVMAYETKPPRQASSSTVTEDFGEGSEVQQILFYEDSVAAHLSKILTSDQHSVVISSAKVLCETVKDFVARVGKAYEKATESSEESEVMAKKCSVLKEKLDSLLKTLDDESQASSSLPTPPPTIAEEAEDGDGAGGGCGPTGDRSVGSACPARPQIFRPREQLMLRANSLKKAIRQIIEHTEKAVDEQNAQTQEQEGFVLGLSEPEEKEDLKSDDRVCHSESWGVAKGRSLRKVSKSPCEKLISKGSLSLGSSASLPPQSGNRDGLPALNTKILFPHVRAGMSGSLPGGSVISRLLINADPFNSEPENLEYYTEKCVMNNYFGIGLDAKISLDFNNKRDEHPEKCRWVTALCALRFSHLPCFSFRGVRQFLESRTKNMMWYGVLGTKELLHRTYKNLEQKVLLELGRTTSLWWACLALTTAAAPETESPACGGRVQGRWEQRLALTPALQTFAAPSFDDKILEVVAVFGSMQMAVSRVIKLQHHRIAQCRTVKISILGDEGVPVQVDGEAWIQPPGYIRIIHKNRAQTLTRDRAFENTLKSWEDKQKCELPRPPSFSLHPEILSEEEATQMDQFGQAAGELIHSIREIALSHRAVEQELAHAVNACSKSMDRVYGKPRTTEGLNCSFVLEMVSNMKALRSETELLLAGKMALQLDPPQKERLGAALAEMDQQLRKLADTPWLCQPMEPSDEENVMLDLSKRSRSGKFRLVTKFKKEKNNKNREARSSLGAPVHLWGTEEVAAWLEHLSLSEYKDIFTRHDIRGSELLHLERRDLKDLGVTKVGHMKRILCGIKELSRSTPATEA</sequence>
<dbReference type="PROSITE" id="PS50081">
    <property type="entry name" value="ZF_DAG_PE_2"/>
    <property type="match status" value="2"/>
</dbReference>
<dbReference type="Pfam" id="PF00609">
    <property type="entry name" value="DAGK_acc"/>
    <property type="match status" value="2"/>
</dbReference>
<dbReference type="Pfam" id="PF00781">
    <property type="entry name" value="DAGK_cat"/>
    <property type="match status" value="1"/>
</dbReference>